<dbReference type="KEGG" id="kro:BVG79_01981"/>
<accession>A0A1W6P1M6</accession>
<organism evidence="1 2">
    <name type="scientific">Ketogulonicigenium robustum</name>
    <dbReference type="NCBI Taxonomy" id="92947"/>
    <lineage>
        <taxon>Bacteria</taxon>
        <taxon>Pseudomonadati</taxon>
        <taxon>Pseudomonadota</taxon>
        <taxon>Alphaproteobacteria</taxon>
        <taxon>Rhodobacterales</taxon>
        <taxon>Roseobacteraceae</taxon>
        <taxon>Ketogulonicigenium</taxon>
    </lineage>
</organism>
<protein>
    <submittedName>
        <fullName evidence="1">Uncharacterized protein</fullName>
    </submittedName>
</protein>
<keyword evidence="2" id="KW-1185">Reference proteome</keyword>
<proteinExistence type="predicted"/>
<gene>
    <name evidence="1" type="ORF">BVG79_01981</name>
</gene>
<dbReference type="EMBL" id="CP019937">
    <property type="protein sequence ID" value="ARO15323.1"/>
    <property type="molecule type" value="Genomic_DNA"/>
</dbReference>
<sequence length="41" mass="4707">MDAICFRSVFKCFLKSTTSCKYELFQMLVGDSLSGVVWDLH</sequence>
<evidence type="ECO:0000313" key="2">
    <source>
        <dbReference type="Proteomes" id="UP000242447"/>
    </source>
</evidence>
<evidence type="ECO:0000313" key="1">
    <source>
        <dbReference type="EMBL" id="ARO15323.1"/>
    </source>
</evidence>
<reference evidence="1 2" key="1">
    <citation type="submission" date="2017-02" db="EMBL/GenBank/DDBJ databases">
        <title>Ketogulonicigenium robustum SPU B003 Genome sequencing and assembly.</title>
        <authorList>
            <person name="Li Y."/>
            <person name="Liu L."/>
            <person name="Wang C."/>
            <person name="Zhang M."/>
            <person name="Zhang T."/>
            <person name="Zhang Y."/>
        </authorList>
    </citation>
    <scope>NUCLEOTIDE SEQUENCE [LARGE SCALE GENOMIC DNA]</scope>
    <source>
        <strain evidence="1 2">SPU_B003</strain>
    </source>
</reference>
<dbReference type="Proteomes" id="UP000242447">
    <property type="component" value="Chromosome"/>
</dbReference>
<name>A0A1W6P1M6_9RHOB</name>
<dbReference type="AlphaFoldDB" id="A0A1W6P1M6"/>